<feature type="transmembrane region" description="Helical" evidence="7">
    <location>
        <begin position="316"/>
        <end position="340"/>
    </location>
</feature>
<comment type="pathway">
    <text evidence="2">Lipid metabolism.</text>
</comment>
<comment type="similarity">
    <text evidence="3">Belongs to the fatty acid desaturase type 1 family.</text>
</comment>
<feature type="transmembrane region" description="Helical" evidence="7">
    <location>
        <begin position="126"/>
        <end position="147"/>
    </location>
</feature>
<evidence type="ECO:0000313" key="10">
    <source>
        <dbReference type="Proteomes" id="UP000243015"/>
    </source>
</evidence>
<feature type="compositionally biased region" description="Low complexity" evidence="6">
    <location>
        <begin position="778"/>
        <end position="791"/>
    </location>
</feature>
<evidence type="ECO:0000256" key="6">
    <source>
        <dbReference type="SAM" id="MobiDB-lite"/>
    </source>
</evidence>
<feature type="transmembrane region" description="Helical" evidence="7">
    <location>
        <begin position="95"/>
        <end position="114"/>
    </location>
</feature>
<dbReference type="GO" id="GO:0061982">
    <property type="term" value="P:meiosis I cell cycle process"/>
    <property type="evidence" value="ECO:0007669"/>
    <property type="project" value="UniProtKB-ARBA"/>
</dbReference>
<gene>
    <name evidence="9" type="ORF">A7C99_1216</name>
</gene>
<dbReference type="CDD" id="cd03507">
    <property type="entry name" value="Delta12-FADS-like"/>
    <property type="match status" value="1"/>
</dbReference>
<dbReference type="GO" id="GO:0006281">
    <property type="term" value="P:DNA repair"/>
    <property type="evidence" value="ECO:0007669"/>
    <property type="project" value="InterPro"/>
</dbReference>
<evidence type="ECO:0000256" key="4">
    <source>
        <dbReference type="ARBA" id="ARBA00023002"/>
    </source>
</evidence>
<dbReference type="InterPro" id="IPR021863">
    <property type="entry name" value="FAS_N"/>
</dbReference>
<evidence type="ECO:0000259" key="8">
    <source>
        <dbReference type="PROSITE" id="PS50162"/>
    </source>
</evidence>
<proteinExistence type="inferred from homology"/>
<protein>
    <recommendedName>
        <fullName evidence="8">RecA family profile 1 domain-containing protein</fullName>
    </recommendedName>
</protein>
<dbReference type="Pfam" id="PF08423">
    <property type="entry name" value="Rad51"/>
    <property type="match status" value="1"/>
</dbReference>
<dbReference type="InterPro" id="IPR020588">
    <property type="entry name" value="RecA_ATP-bd"/>
</dbReference>
<dbReference type="PANTHER" id="PTHR32100">
    <property type="entry name" value="OMEGA-6 FATTY ACID DESATURASE, CHLOROPLASTIC"/>
    <property type="match status" value="1"/>
</dbReference>
<feature type="compositionally biased region" description="Basic and acidic residues" evidence="6">
    <location>
        <begin position="548"/>
        <end position="558"/>
    </location>
</feature>
<evidence type="ECO:0000256" key="5">
    <source>
        <dbReference type="ARBA" id="ARBA00023136"/>
    </source>
</evidence>
<dbReference type="Proteomes" id="UP000243015">
    <property type="component" value="Unassembled WGS sequence"/>
</dbReference>
<dbReference type="InterPro" id="IPR013632">
    <property type="entry name" value="Rad51_C"/>
</dbReference>
<keyword evidence="4" id="KW-0560">Oxidoreductase</keyword>
<dbReference type="GO" id="GO:0005524">
    <property type="term" value="F:ATP binding"/>
    <property type="evidence" value="ECO:0007669"/>
    <property type="project" value="InterPro"/>
</dbReference>
<dbReference type="GO" id="GO:0006310">
    <property type="term" value="P:DNA recombination"/>
    <property type="evidence" value="ECO:0007669"/>
    <property type="project" value="UniProtKB-ARBA"/>
</dbReference>
<dbReference type="Gene3D" id="3.40.50.300">
    <property type="entry name" value="P-loop containing nucleotide triphosphate hydrolases"/>
    <property type="match status" value="1"/>
</dbReference>
<feature type="compositionally biased region" description="Basic and acidic residues" evidence="6">
    <location>
        <begin position="759"/>
        <end position="770"/>
    </location>
</feature>
<evidence type="ECO:0000256" key="3">
    <source>
        <dbReference type="ARBA" id="ARBA00009295"/>
    </source>
</evidence>
<evidence type="ECO:0000256" key="7">
    <source>
        <dbReference type="SAM" id="Phobius"/>
    </source>
</evidence>
<feature type="region of interest" description="Disordered" evidence="6">
    <location>
        <begin position="915"/>
        <end position="964"/>
    </location>
</feature>
<feature type="region of interest" description="Disordered" evidence="6">
    <location>
        <begin position="525"/>
        <end position="572"/>
    </location>
</feature>
<dbReference type="GO" id="GO:0016717">
    <property type="term" value="F:oxidoreductase activity, acting on paired donors, with oxidation of a pair of donors resulting in the reduction of molecular oxygen to two molecules of water"/>
    <property type="evidence" value="ECO:0007669"/>
    <property type="project" value="InterPro"/>
</dbReference>
<feature type="domain" description="RecA family profile 1" evidence="8">
    <location>
        <begin position="572"/>
        <end position="752"/>
    </location>
</feature>
<dbReference type="InterPro" id="IPR003593">
    <property type="entry name" value="AAA+_ATPase"/>
</dbReference>
<dbReference type="GO" id="GO:0003677">
    <property type="term" value="F:DNA binding"/>
    <property type="evidence" value="ECO:0007669"/>
    <property type="project" value="InterPro"/>
</dbReference>
<dbReference type="InterPro" id="IPR005804">
    <property type="entry name" value="FA_desaturase_dom"/>
</dbReference>
<dbReference type="EMBL" id="LHPM01000010">
    <property type="protein sequence ID" value="OAL67352.1"/>
    <property type="molecule type" value="Genomic_DNA"/>
</dbReference>
<dbReference type="GO" id="GO:0006629">
    <property type="term" value="P:lipid metabolic process"/>
    <property type="evidence" value="ECO:0007669"/>
    <property type="project" value="InterPro"/>
</dbReference>
<keyword evidence="5 7" id="KW-0472">Membrane</keyword>
<comment type="caution">
    <text evidence="9">The sequence shown here is derived from an EMBL/GenBank/DDBJ whole genome shotgun (WGS) entry which is preliminary data.</text>
</comment>
<dbReference type="InterPro" id="IPR012171">
    <property type="entry name" value="Fatty_acid_desaturase"/>
</dbReference>
<reference evidence="9 10" key="1">
    <citation type="submission" date="2016-05" db="EMBL/GenBank/DDBJ databases">
        <title>Genome sequencing of Trichophyton rubrum CMCC(F)T1i isolated from hair.</title>
        <authorList>
            <person name="Zhan P."/>
            <person name="Tao Y."/>
            <person name="Liu W."/>
        </authorList>
    </citation>
    <scope>NUCLEOTIDE SEQUENCE [LARGE SCALE GENOMIC DNA]</scope>
    <source>
        <strain evidence="10">CMCC(F)T1i</strain>
    </source>
</reference>
<dbReference type="GO" id="GO:0016020">
    <property type="term" value="C:membrane"/>
    <property type="evidence" value="ECO:0007669"/>
    <property type="project" value="UniProtKB-SubCell"/>
</dbReference>
<comment type="subcellular location">
    <subcellularLocation>
        <location evidence="1">Membrane</location>
    </subcellularLocation>
</comment>
<feature type="region of interest" description="Disordered" evidence="6">
    <location>
        <begin position="758"/>
        <end position="812"/>
    </location>
</feature>
<name>A0A178F4H1_TRIRU</name>
<feature type="compositionally biased region" description="Basic and acidic residues" evidence="6">
    <location>
        <begin position="939"/>
        <end position="956"/>
    </location>
</feature>
<evidence type="ECO:0000313" key="9">
    <source>
        <dbReference type="EMBL" id="OAL67352.1"/>
    </source>
</evidence>
<feature type="compositionally biased region" description="Low complexity" evidence="6">
    <location>
        <begin position="8"/>
        <end position="28"/>
    </location>
</feature>
<organism evidence="9 10">
    <name type="scientific">Trichophyton rubrum</name>
    <name type="common">Athlete's foot fungus</name>
    <name type="synonym">Epidermophyton rubrum</name>
    <dbReference type="NCBI Taxonomy" id="5551"/>
    <lineage>
        <taxon>Eukaryota</taxon>
        <taxon>Fungi</taxon>
        <taxon>Dikarya</taxon>
        <taxon>Ascomycota</taxon>
        <taxon>Pezizomycotina</taxon>
        <taxon>Eurotiomycetes</taxon>
        <taxon>Eurotiomycetidae</taxon>
        <taxon>Onygenales</taxon>
        <taxon>Arthrodermataceae</taxon>
        <taxon>Trichophyton</taxon>
    </lineage>
</organism>
<feature type="region of interest" description="Disordered" evidence="6">
    <location>
        <begin position="1005"/>
        <end position="1025"/>
    </location>
</feature>
<sequence>MASTALPAGAATRRQTAASSSASSATASPLDTPQHMSASDTSLSSESEDQQDSEVGKLVDTYGNEFQLPDFTIQQIRNAIPAHCYKRDGFRGMQYVLRDIACLATTFYIFHNYVTPETVPSTPVRFVLWGLYTFIQGLFGTGIWVLAHECGHQAFSTSKFFNDTVGWVLHSSLLVPYFSWKISHGKHHKATGNMQRDMVFVPKTREAYASRIGRLVHELDELTEETPIHSIIDMVLQQLFGWPMYLFTNVTGHNFHERQSEGRGKGKSNGFFGGVNHFNPNSPLYESKDAKLILLSDLGLLIVGSILYTLGSKFGWFNMFVWYFVPYLWVNHWLVAITFLQHTDPTLPHYQPESWNFTRGAAATIDREFGFIGRQLLHGIIETHVLHHYVSTIPFYNADEATEAIKKVMGRHYRADTKDGSLGFLRAMWTSFRTCQWVEPCETAKGEGKGVLFFRNRNNIGLKPASLKPAYTHLLPLLERAGITLKELLVLDTLEIAKACRAPVTDIRNFTAHVLNALHQDLGLRNGSRKDGDNNKTYLLKPGGNGDRSARDETDRSSVARNSMSKVLHPPVTGQISTLDPILDSALSGGISTGYLTEVTGESGAGKTQFLLHLLLSVQLPAPHGLSKNALYMSTESDLATNRLSQLINEHRTLQALHPETPRPSLDNIYSVTTVDLESQEHIINYQIPVAILRYNIGIIIIDSITANYRAESSTERVSGLLERSGQLKKLGHFLRTLAVTHNIAVVVANQISDGFESSLHDPFPEESREYSGSPLEASSPSAVPSFVPASQPYQQSKSVENHSPRGRSANLPQVNLDTCEQEEDRCNIPGFNLLLSLDYQQQFFTGWAQTPHSYPGGGPLGISKGFKVPALGLIWTNQIGCRIVLKSTSSFQPAGSYPPIPAVQNSNVDMHCINQDDSIEHPDGKSAVKCNDQNDPDPSDKGQETEVQKAAEHDSTQPLKSSQESFAILEDESWSDYMFVPASQYRGRLRQMVVVFSPWTSGNPEQNSSYDFGSRDTHEGQGRSSVKTMFDPMYNSAEFEILPQGLRGLTRTATHI</sequence>
<dbReference type="InterPro" id="IPR027417">
    <property type="entry name" value="P-loop_NTPase"/>
</dbReference>
<dbReference type="Pfam" id="PF00487">
    <property type="entry name" value="FA_desaturase"/>
    <property type="match status" value="1"/>
</dbReference>
<dbReference type="AlphaFoldDB" id="A0A178F4H1"/>
<keyword evidence="7" id="KW-1133">Transmembrane helix</keyword>
<dbReference type="GO" id="GO:0140664">
    <property type="term" value="F:ATP-dependent DNA damage sensor activity"/>
    <property type="evidence" value="ECO:0007669"/>
    <property type="project" value="InterPro"/>
</dbReference>
<dbReference type="PROSITE" id="PS50162">
    <property type="entry name" value="RECA_2"/>
    <property type="match status" value="1"/>
</dbReference>
<evidence type="ECO:0000256" key="2">
    <source>
        <dbReference type="ARBA" id="ARBA00005189"/>
    </source>
</evidence>
<dbReference type="VEuPathDB" id="FungiDB:TERG_07652"/>
<dbReference type="VEuPathDB" id="FungiDB:TERG_07653"/>
<feature type="region of interest" description="Disordered" evidence="6">
    <location>
        <begin position="1"/>
        <end position="54"/>
    </location>
</feature>
<evidence type="ECO:0000256" key="1">
    <source>
        <dbReference type="ARBA" id="ARBA00004370"/>
    </source>
</evidence>
<dbReference type="SMART" id="SM00382">
    <property type="entry name" value="AAA"/>
    <property type="match status" value="1"/>
</dbReference>
<accession>A0A178F4H1</accession>
<keyword evidence="7" id="KW-0812">Transmembrane</keyword>
<dbReference type="SUPFAM" id="SSF52540">
    <property type="entry name" value="P-loop containing nucleoside triphosphate hydrolases"/>
    <property type="match status" value="1"/>
</dbReference>
<dbReference type="Pfam" id="PF11960">
    <property type="entry name" value="DUF3474"/>
    <property type="match status" value="1"/>
</dbReference>